<protein>
    <recommendedName>
        <fullName evidence="3">Secreted protein</fullName>
    </recommendedName>
</protein>
<reference evidence="1 2" key="1">
    <citation type="submission" date="2021-01" db="EMBL/GenBank/DDBJ databases">
        <title>Whole genome shotgun sequence of Actinoplanes couchii NBRC 106145.</title>
        <authorList>
            <person name="Komaki H."/>
            <person name="Tamura T."/>
        </authorList>
    </citation>
    <scope>NUCLEOTIDE SEQUENCE [LARGE SCALE GENOMIC DNA]</scope>
    <source>
        <strain evidence="1 2">NBRC 106145</strain>
    </source>
</reference>
<evidence type="ECO:0008006" key="3">
    <source>
        <dbReference type="Google" id="ProtNLM"/>
    </source>
</evidence>
<gene>
    <name evidence="1" type="ORF">Aco03nite_040470</name>
</gene>
<comment type="caution">
    <text evidence="1">The sequence shown here is derived from an EMBL/GenBank/DDBJ whole genome shotgun (WGS) entry which is preliminary data.</text>
</comment>
<organism evidence="1 2">
    <name type="scientific">Actinoplanes couchii</name>
    <dbReference type="NCBI Taxonomy" id="403638"/>
    <lineage>
        <taxon>Bacteria</taxon>
        <taxon>Bacillati</taxon>
        <taxon>Actinomycetota</taxon>
        <taxon>Actinomycetes</taxon>
        <taxon>Micromonosporales</taxon>
        <taxon>Micromonosporaceae</taxon>
        <taxon>Actinoplanes</taxon>
    </lineage>
</organism>
<accession>A0ABQ3XAW4</accession>
<keyword evidence="2" id="KW-1185">Reference proteome</keyword>
<proteinExistence type="predicted"/>
<dbReference type="EMBL" id="BOMG01000052">
    <property type="protein sequence ID" value="GID55643.1"/>
    <property type="molecule type" value="Genomic_DNA"/>
</dbReference>
<evidence type="ECO:0000313" key="1">
    <source>
        <dbReference type="EMBL" id="GID55643.1"/>
    </source>
</evidence>
<dbReference type="Proteomes" id="UP000612282">
    <property type="component" value="Unassembled WGS sequence"/>
</dbReference>
<evidence type="ECO:0000313" key="2">
    <source>
        <dbReference type="Proteomes" id="UP000612282"/>
    </source>
</evidence>
<name>A0ABQ3XAW4_9ACTN</name>
<sequence length="155" mass="16829">MVITTALLTIIGMGGGYLLAENRSGRTEPQPEQNSTISLLPAGEPCLERTQKMGRQFGADGELREVLQVRTAKRTVIWICQDDVGDLFYHANKGGADAPWVENKTALFLQRVSHDGAGTFTATAPTDGTTFTVNSERLVVAHTDGRVEEQDVVPE</sequence>